<dbReference type="InterPro" id="IPR019614">
    <property type="entry name" value="SAM-dep_methyl-trfase"/>
</dbReference>
<dbReference type="GO" id="GO:0008168">
    <property type="term" value="F:methyltransferase activity"/>
    <property type="evidence" value="ECO:0007669"/>
    <property type="project" value="UniProtKB-KW"/>
</dbReference>
<dbReference type="SUPFAM" id="SSF53335">
    <property type="entry name" value="S-adenosyl-L-methionine-dependent methyltransferases"/>
    <property type="match status" value="1"/>
</dbReference>
<protein>
    <submittedName>
        <fullName evidence="6">Class I SAM-dependent methyltransferase</fullName>
    </submittedName>
</protein>
<feature type="domain" description="S-adenosylmethionine-dependent methyltransferase" evidence="5">
    <location>
        <begin position="9"/>
        <end position="288"/>
    </location>
</feature>
<sequence length="290" mass="33070">MAESDDAIRLFHGRGQCFSGFEYFTVDYFAPVLWVVLYREPEAEFWAEFCSQLTTHLASSVGVAAVQHRYQRDAELDLLWGELPERPVAKEHNLVFQLQFGGRQNIGYFMDMQPARQWLRPRSKGKRILNLFSYTCAFSVAAAAEGAERVVNVDMSKSALRTGRVNHQLSGLEFTDTEVVYLGHDIFRSWGRIKKMGPYDLVICDPPSRQAGSFEVRKDYPRLLRKMPELLAEGGEALICLNAPYLDTDFLQEMVAEHWPEGQFIERLPGRKDFPESDAAASLKVLSYKA</sequence>
<dbReference type="Gene3D" id="3.40.50.150">
    <property type="entry name" value="Vaccinia Virus protein VP39"/>
    <property type="match status" value="1"/>
</dbReference>
<dbReference type="Proteomes" id="UP000610558">
    <property type="component" value="Unassembled WGS sequence"/>
</dbReference>
<evidence type="ECO:0000256" key="2">
    <source>
        <dbReference type="ARBA" id="ARBA00022603"/>
    </source>
</evidence>
<accession>A0A927GWZ9</accession>
<reference evidence="6" key="1">
    <citation type="submission" date="2020-09" db="EMBL/GenBank/DDBJ databases">
        <authorList>
            <person name="Yoon J.-W."/>
        </authorList>
    </citation>
    <scope>NUCLEOTIDE SEQUENCE</scope>
    <source>
        <strain evidence="6">KMU-158</strain>
    </source>
</reference>
<dbReference type="PANTHER" id="PTHR43042">
    <property type="entry name" value="SAM-DEPENDENT METHYLTRANSFERASE"/>
    <property type="match status" value="1"/>
</dbReference>
<dbReference type="CDD" id="cd02440">
    <property type="entry name" value="AdoMet_MTases"/>
    <property type="match status" value="1"/>
</dbReference>
<keyword evidence="3" id="KW-0808">Transferase</keyword>
<evidence type="ECO:0000256" key="4">
    <source>
        <dbReference type="ARBA" id="ARBA00022691"/>
    </source>
</evidence>
<proteinExistence type="predicted"/>
<evidence type="ECO:0000256" key="1">
    <source>
        <dbReference type="ARBA" id="ARBA00022552"/>
    </source>
</evidence>
<comment type="caution">
    <text evidence="6">The sequence shown here is derived from an EMBL/GenBank/DDBJ whole genome shotgun (WGS) entry which is preliminary data.</text>
</comment>
<dbReference type="GO" id="GO:0006364">
    <property type="term" value="P:rRNA processing"/>
    <property type="evidence" value="ECO:0007669"/>
    <property type="project" value="UniProtKB-KW"/>
</dbReference>
<dbReference type="InterPro" id="IPR029063">
    <property type="entry name" value="SAM-dependent_MTases_sf"/>
</dbReference>
<dbReference type="Pfam" id="PF10672">
    <property type="entry name" value="Methyltrans_SAM"/>
    <property type="match status" value="1"/>
</dbReference>
<evidence type="ECO:0000256" key="3">
    <source>
        <dbReference type="ARBA" id="ARBA00022679"/>
    </source>
</evidence>
<gene>
    <name evidence="6" type="ORF">IB286_11530</name>
</gene>
<evidence type="ECO:0000313" key="6">
    <source>
        <dbReference type="EMBL" id="MBD2859638.1"/>
    </source>
</evidence>
<keyword evidence="2 6" id="KW-0489">Methyltransferase</keyword>
<keyword evidence="4" id="KW-0949">S-adenosyl-L-methionine</keyword>
<dbReference type="GO" id="GO:0032259">
    <property type="term" value="P:methylation"/>
    <property type="evidence" value="ECO:0007669"/>
    <property type="project" value="UniProtKB-KW"/>
</dbReference>
<dbReference type="PANTHER" id="PTHR43042:SF3">
    <property type="entry name" value="RIBOSOMAL RNA LARGE SUBUNIT METHYLTRANSFERASE YWBD-RELATED"/>
    <property type="match status" value="1"/>
</dbReference>
<name>A0A927GWZ9_9GAMM</name>
<dbReference type="AlphaFoldDB" id="A0A927GWZ9"/>
<evidence type="ECO:0000313" key="7">
    <source>
        <dbReference type="Proteomes" id="UP000610558"/>
    </source>
</evidence>
<evidence type="ECO:0000259" key="5">
    <source>
        <dbReference type="Pfam" id="PF10672"/>
    </source>
</evidence>
<organism evidence="6 7">
    <name type="scientific">Spongiibacter pelagi</name>
    <dbReference type="NCBI Taxonomy" id="2760804"/>
    <lineage>
        <taxon>Bacteria</taxon>
        <taxon>Pseudomonadati</taxon>
        <taxon>Pseudomonadota</taxon>
        <taxon>Gammaproteobacteria</taxon>
        <taxon>Cellvibrionales</taxon>
        <taxon>Spongiibacteraceae</taxon>
        <taxon>Spongiibacter</taxon>
    </lineage>
</organism>
<keyword evidence="7" id="KW-1185">Reference proteome</keyword>
<dbReference type="EMBL" id="JACXLD010000006">
    <property type="protein sequence ID" value="MBD2859638.1"/>
    <property type="molecule type" value="Genomic_DNA"/>
</dbReference>
<keyword evidence="1" id="KW-0698">rRNA processing</keyword>